<reference evidence="1" key="2">
    <citation type="journal article" date="2015" name="Data Brief">
        <title>Shoot transcriptome of the giant reed, Arundo donax.</title>
        <authorList>
            <person name="Barrero R.A."/>
            <person name="Guerrero F.D."/>
            <person name="Moolhuijzen P."/>
            <person name="Goolsby J.A."/>
            <person name="Tidwell J."/>
            <person name="Bellgard S.E."/>
            <person name="Bellgard M.I."/>
        </authorList>
    </citation>
    <scope>NUCLEOTIDE SEQUENCE</scope>
    <source>
        <tissue evidence="1">Shoot tissue taken approximately 20 cm above the soil surface</tissue>
    </source>
</reference>
<reference evidence="1" key="1">
    <citation type="submission" date="2014-09" db="EMBL/GenBank/DDBJ databases">
        <authorList>
            <person name="Magalhaes I.L.F."/>
            <person name="Oliveira U."/>
            <person name="Santos F.R."/>
            <person name="Vidigal T.H.D.A."/>
            <person name="Brescovit A.D."/>
            <person name="Santos A.J."/>
        </authorList>
    </citation>
    <scope>NUCLEOTIDE SEQUENCE</scope>
    <source>
        <tissue evidence="1">Shoot tissue taken approximately 20 cm above the soil surface</tissue>
    </source>
</reference>
<proteinExistence type="predicted"/>
<sequence length="76" mass="9145">MEFCFTKLNFTLCYHMHCIHLVGYYGLITHFTIKCFWINRTMLRIELKFCQFNYDAAKAILLLPRSCFLKHVAPQH</sequence>
<name>A0A0A9F355_ARUDO</name>
<organism evidence="1">
    <name type="scientific">Arundo donax</name>
    <name type="common">Giant reed</name>
    <name type="synonym">Donax arundinaceus</name>
    <dbReference type="NCBI Taxonomy" id="35708"/>
    <lineage>
        <taxon>Eukaryota</taxon>
        <taxon>Viridiplantae</taxon>
        <taxon>Streptophyta</taxon>
        <taxon>Embryophyta</taxon>
        <taxon>Tracheophyta</taxon>
        <taxon>Spermatophyta</taxon>
        <taxon>Magnoliopsida</taxon>
        <taxon>Liliopsida</taxon>
        <taxon>Poales</taxon>
        <taxon>Poaceae</taxon>
        <taxon>PACMAD clade</taxon>
        <taxon>Arundinoideae</taxon>
        <taxon>Arundineae</taxon>
        <taxon>Arundo</taxon>
    </lineage>
</organism>
<accession>A0A0A9F355</accession>
<dbReference type="EMBL" id="GBRH01190426">
    <property type="protein sequence ID" value="JAE07470.1"/>
    <property type="molecule type" value="Transcribed_RNA"/>
</dbReference>
<dbReference type="AlphaFoldDB" id="A0A0A9F355"/>
<evidence type="ECO:0000313" key="1">
    <source>
        <dbReference type="EMBL" id="JAE07470.1"/>
    </source>
</evidence>
<protein>
    <submittedName>
        <fullName evidence="1">Uncharacterized protein</fullName>
    </submittedName>
</protein>